<feature type="compositionally biased region" description="Polar residues" evidence="2">
    <location>
        <begin position="935"/>
        <end position="946"/>
    </location>
</feature>
<feature type="compositionally biased region" description="Polar residues" evidence="2">
    <location>
        <begin position="613"/>
        <end position="630"/>
    </location>
</feature>
<feature type="compositionally biased region" description="Basic and acidic residues" evidence="2">
    <location>
        <begin position="817"/>
        <end position="826"/>
    </location>
</feature>
<reference evidence="3" key="3">
    <citation type="submission" date="2025-09" db="UniProtKB">
        <authorList>
            <consortium name="Ensembl"/>
        </authorList>
    </citation>
    <scope>IDENTIFICATION</scope>
</reference>
<dbReference type="RefSeq" id="XP_017805592.2">
    <property type="nucleotide sequence ID" value="XM_017950103.3"/>
</dbReference>
<feature type="coiled-coil region" evidence="1">
    <location>
        <begin position="29"/>
        <end position="56"/>
    </location>
</feature>
<accession>A0A096NTM7</accession>
<organism evidence="3 4">
    <name type="scientific">Papio anubis</name>
    <name type="common">Olive baboon</name>
    <dbReference type="NCBI Taxonomy" id="9555"/>
    <lineage>
        <taxon>Eukaryota</taxon>
        <taxon>Metazoa</taxon>
        <taxon>Chordata</taxon>
        <taxon>Craniata</taxon>
        <taxon>Vertebrata</taxon>
        <taxon>Euteleostomi</taxon>
        <taxon>Mammalia</taxon>
        <taxon>Eutheria</taxon>
        <taxon>Euarchontoglires</taxon>
        <taxon>Primates</taxon>
        <taxon>Haplorrhini</taxon>
        <taxon>Catarrhini</taxon>
        <taxon>Cercopithecidae</taxon>
        <taxon>Cercopithecinae</taxon>
        <taxon>Papio</taxon>
    </lineage>
</organism>
<feature type="coiled-coil region" evidence="1">
    <location>
        <begin position="388"/>
        <end position="422"/>
    </location>
</feature>
<feature type="region of interest" description="Disordered" evidence="2">
    <location>
        <begin position="546"/>
        <end position="574"/>
    </location>
</feature>
<dbReference type="Ensembl" id="ENSPANT00000007346.3">
    <property type="protein sequence ID" value="ENSPANP00000016398.3"/>
    <property type="gene ID" value="ENSPANG00000018921.3"/>
</dbReference>
<feature type="region of interest" description="Disordered" evidence="2">
    <location>
        <begin position="604"/>
        <end position="634"/>
    </location>
</feature>
<dbReference type="Proteomes" id="UP000028761">
    <property type="component" value="Chromosome 17"/>
</dbReference>
<reference evidence="3 4" key="1">
    <citation type="submission" date="2012-03" db="EMBL/GenBank/DDBJ databases">
        <title>Whole Genome Assembly of Papio anubis.</title>
        <authorList>
            <person name="Liu Y.L."/>
            <person name="Abraham K.A."/>
            <person name="Akbar H.A."/>
            <person name="Ali S.A."/>
            <person name="Anosike U.A."/>
            <person name="Aqrawi P.A."/>
            <person name="Arias F.A."/>
            <person name="Attaway T.A."/>
            <person name="Awwad R.A."/>
            <person name="Babu C.B."/>
            <person name="Bandaranaike D.B."/>
            <person name="Battles P.B."/>
            <person name="Bell A.B."/>
            <person name="Beltran B.B."/>
            <person name="Berhane-Mersha D.B."/>
            <person name="Bess C.B."/>
            <person name="Bickham C.B."/>
            <person name="Bolden T.B."/>
            <person name="Carter K.C."/>
            <person name="Chau D.C."/>
            <person name="Chavez A.C."/>
            <person name="Clerc-Blankenburg K.C."/>
            <person name="Coyle M.C."/>
            <person name="Dao M.D."/>
            <person name="Davila M.L.D."/>
            <person name="Davy-Carroll L.D."/>
            <person name="Denson S.D."/>
            <person name="Dinh H.D."/>
            <person name="Fernandez S.F."/>
            <person name="Fernando P.F."/>
            <person name="Forbes L.F."/>
            <person name="Francis C.F."/>
            <person name="Francisco L.F."/>
            <person name="Fu Q.F."/>
            <person name="Garcia-Iii R.G."/>
            <person name="Garrett T.G."/>
            <person name="Gross S.G."/>
            <person name="Gubbala S.G."/>
            <person name="Hirani K.H."/>
            <person name="Hogues M.H."/>
            <person name="Hollins B.H."/>
            <person name="Jackson L.J."/>
            <person name="Javaid M.J."/>
            <person name="Jhangiani S.J."/>
            <person name="Johnson A.J."/>
            <person name="Johnson B.J."/>
            <person name="Jones J.J."/>
            <person name="Joshi V.J."/>
            <person name="Kalu J.K."/>
            <person name="Khan N.K."/>
            <person name="Korchina V.K."/>
            <person name="Kovar C.K."/>
            <person name="Lago L.L."/>
            <person name="Lara F.L."/>
            <person name="Le T.-K.L."/>
            <person name="Lee S.L."/>
            <person name="Legall-Iii F.L."/>
            <person name="Lemon S.L."/>
            <person name="Liu J.L."/>
            <person name="Liu Y.-S.L."/>
            <person name="Liyanage D.L."/>
            <person name="Lopez J.L."/>
            <person name="Lorensuhewa L.L."/>
            <person name="Mata R.M."/>
            <person name="Mathew T.M."/>
            <person name="Mercado C.M."/>
            <person name="Mercado I.M."/>
            <person name="Morales K.M."/>
            <person name="Morgan M.M."/>
            <person name="Munidasa M.M."/>
            <person name="Ngo D.N."/>
            <person name="Nguyen L.N."/>
            <person name="Nguyen T.N."/>
            <person name="Nguyen N.N."/>
            <person name="Obregon M.O."/>
            <person name="Okwuonu G.O."/>
            <person name="Ongeri F.O."/>
            <person name="Onwere C.O."/>
            <person name="Osifeso I.O."/>
            <person name="Parra A.P."/>
            <person name="Patil S.P."/>
            <person name="Perez A.P."/>
            <person name="Perez Y.P."/>
            <person name="Pham C.P."/>
            <person name="Pu L.-L.P."/>
            <person name="Puazo M.P."/>
            <person name="Quiroz J.Q."/>
            <person name="Rouhana J.R."/>
            <person name="Ruiz M.R."/>
            <person name="Ruiz S.-J.R."/>
            <person name="Saada N.S."/>
            <person name="Santibanez J.S."/>
            <person name="Scheel M.S."/>
            <person name="Schneider B.S."/>
            <person name="Simmons D.S."/>
            <person name="Sisson I.S."/>
            <person name="Tang L.-Y.T."/>
            <person name="Thornton R.T."/>
            <person name="Tisius J.T."/>
            <person name="Toledanes G.T."/>
            <person name="Trejos Z.T."/>
            <person name="Usmani K.U."/>
            <person name="Varghese R.V."/>
            <person name="Vattathil S.V."/>
            <person name="Vee V.V."/>
            <person name="Walker D.W."/>
            <person name="Weissenberger G.W."/>
            <person name="White C.W."/>
            <person name="Williams A.W."/>
            <person name="Woodworth J.W."/>
            <person name="Wright R.W."/>
            <person name="Zhu Y.Z."/>
            <person name="Han Y.H."/>
            <person name="Newsham I.N."/>
            <person name="Nazareth L.N."/>
            <person name="Worley K.W."/>
            <person name="Muzny D.M."/>
            <person name="Rogers J.R."/>
            <person name="Gibbs R.G."/>
        </authorList>
    </citation>
    <scope>NUCLEOTIDE SEQUENCE [LARGE SCALE GENOMIC DNA]</scope>
</reference>
<feature type="region of interest" description="Disordered" evidence="2">
    <location>
        <begin position="795"/>
        <end position="958"/>
    </location>
</feature>
<dbReference type="GO" id="GO:0005876">
    <property type="term" value="C:spindle microtubule"/>
    <property type="evidence" value="ECO:0007669"/>
    <property type="project" value="TreeGrafter"/>
</dbReference>
<evidence type="ECO:0000313" key="3">
    <source>
        <dbReference type="Ensembl" id="ENSPANP00000016398.3"/>
    </source>
</evidence>
<dbReference type="GO" id="GO:0060271">
    <property type="term" value="P:cilium assembly"/>
    <property type="evidence" value="ECO:0007669"/>
    <property type="project" value="Ensembl"/>
</dbReference>
<feature type="region of interest" description="Disordered" evidence="2">
    <location>
        <begin position="970"/>
        <end position="1009"/>
    </location>
</feature>
<dbReference type="GO" id="GO:0034451">
    <property type="term" value="C:centriolar satellite"/>
    <property type="evidence" value="ECO:0007669"/>
    <property type="project" value="TreeGrafter"/>
</dbReference>
<reference evidence="3" key="2">
    <citation type="submission" date="2025-08" db="UniProtKB">
        <authorList>
            <consortium name="Ensembl"/>
        </authorList>
    </citation>
    <scope>IDENTIFICATION</scope>
</reference>
<dbReference type="GO" id="GO:0007099">
    <property type="term" value="P:centriole replication"/>
    <property type="evidence" value="ECO:0007669"/>
    <property type="project" value="TreeGrafter"/>
</dbReference>
<dbReference type="PANTHER" id="PTHR46725:SF1">
    <property type="entry name" value="COILED-COIL DOMAIN-CONTAINING PROTEIN 57"/>
    <property type="match status" value="1"/>
</dbReference>
<feature type="compositionally biased region" description="Low complexity" evidence="2">
    <location>
        <begin position="913"/>
        <end position="925"/>
    </location>
</feature>
<sequence>MLPLDSEPALNELLLRKEEEWRALQAHRSQLQEAALQDTRSQLEEAQGKLRCLQEDFVYNLQVLEERDLELERYEAAFARAREWEEARRAEVSELKIEAAKLRQVLAREARKVEELQQQQQLVWQEHRLELERVHSDKNGEIDHHREQYENLKCRLERKLEELDGELALQRQELLLEFELKMQKREHEFRLQTDNMSNTALSQELKVKLLHKELEALKEARAKAAESLQRAEATNAELERKLQSRAVELRDLEAMNCARVKDLEDKLHSVQLTRKREEETFKRKHEELDRLAREKDAVLVAVKGAHVEQLRELQASVLELQAHCETLEAQLRRAEWRQADTAKEKDAAIDRLREDASTVKSAWDAQIAQLSKEMVSKDLRIQTLQEGEVKLKAQVARSQQDIERYKQQLSLAVERERSLERDQVQLGLDWQRRCDDIERDQIQKSEALIQGLTTAKSQVAAKLQETERALREQEVVLKAVTLERDQAMQALRMHGLPGPGAQMLLGQHEEEISKDFPSSEIQQLREQNTSLRSAIAQMRKEMEALSHQIPPPAQTAAESTDANQPDPKAGGDTATPDYVLALEAEIRTLKHKFKTLEEHLEDVLDPLKMSSPRAESQPSVRTSTETTGGSVQAGPVSSGLALRKLGDRVQLLNLLVTRLRQKVLREPLEPAAFQRELPREVDQVHLEVLELRKQVAELGKHLRIAHHGGAEPSVQKQPPASDAVTLGREGLAKGEPVEAEDQGELFLHLRPVARAPQTLSMHQLQRKLKEAARKILSLCLEKEQLIEMGNRLRAELGRPEGRPPHHALPPAPAARKPGKEPRRPLDRSPPLGQVQPHFTAQDAKSAEEECPSGPLGKHRPRPAQVGSRFDALRGPKTQRSIHTVTCKSPRQKEGRSPKPPQAPKRPEEHSRQSHSSSSLASGALQDTWRLLDLGSSPSGLTSQGDSTPELPAPPAVDRSPVKMQAGIATPGMKTAAQAKAKPTGASRSHPAKVKDCQRPPKIRNYNIKD</sequence>
<name>A0A096NTM7_PAPAN</name>
<evidence type="ECO:0000256" key="1">
    <source>
        <dbReference type="SAM" id="Coils"/>
    </source>
</evidence>
<dbReference type="InterPro" id="IPR042481">
    <property type="entry name" value="CCDC57"/>
</dbReference>
<dbReference type="STRING" id="9555.ENSPANP00000016398"/>
<feature type="compositionally biased region" description="Polar residues" evidence="2">
    <location>
        <begin position="877"/>
        <end position="888"/>
    </location>
</feature>
<feature type="coiled-coil region" evidence="1">
    <location>
        <begin position="92"/>
        <end position="166"/>
    </location>
</feature>
<dbReference type="GO" id="GO:0045931">
    <property type="term" value="P:positive regulation of mitotic cell cycle"/>
    <property type="evidence" value="ECO:0007669"/>
    <property type="project" value="TreeGrafter"/>
</dbReference>
<dbReference type="AlphaFoldDB" id="A0A096NTM7"/>
<dbReference type="Bgee" id="ENSPANG00000018921">
    <property type="expression patterns" value="Expressed in cornea and 40 other cell types or tissues"/>
</dbReference>
<dbReference type="CTD" id="284001"/>
<feature type="coiled-coil region" evidence="1">
    <location>
        <begin position="207"/>
        <end position="344"/>
    </location>
</feature>
<keyword evidence="4" id="KW-1185">Reference proteome</keyword>
<keyword evidence="1" id="KW-0175">Coiled coil</keyword>
<dbReference type="GO" id="GO:0005814">
    <property type="term" value="C:centriole"/>
    <property type="evidence" value="ECO:0007669"/>
    <property type="project" value="TreeGrafter"/>
</dbReference>
<dbReference type="GeneID" id="101021112"/>
<protein>
    <submittedName>
        <fullName evidence="3">Coiled-coil domain containing 57</fullName>
    </submittedName>
</protein>
<evidence type="ECO:0000313" key="4">
    <source>
        <dbReference type="Proteomes" id="UP000028761"/>
    </source>
</evidence>
<proteinExistence type="predicted"/>
<dbReference type="PANTHER" id="PTHR46725">
    <property type="entry name" value="COILED-COIL DOMAIN-CONTAINING PROTEIN 57"/>
    <property type="match status" value="1"/>
</dbReference>
<dbReference type="GO" id="GO:0007020">
    <property type="term" value="P:microtubule nucleation"/>
    <property type="evidence" value="ECO:0007669"/>
    <property type="project" value="TreeGrafter"/>
</dbReference>
<dbReference type="HOGENOM" id="CLU_011424_1_0_1"/>
<gene>
    <name evidence="3" type="primary">CCDC57</name>
</gene>
<dbReference type="eggNOG" id="ENOG502QSW3">
    <property type="taxonomic scope" value="Eukaryota"/>
</dbReference>
<dbReference type="OMA" id="RNLKHKF"/>
<evidence type="ECO:0000256" key="2">
    <source>
        <dbReference type="SAM" id="MobiDB-lite"/>
    </source>
</evidence>
<dbReference type="GeneTree" id="ENSGT00940000153251"/>